<dbReference type="AlphaFoldDB" id="A0A1N6MWW4"/>
<feature type="transmembrane region" description="Helical" evidence="1">
    <location>
        <begin position="17"/>
        <end position="38"/>
    </location>
</feature>
<name>A0A1N6MWW4_9GAMM</name>
<protein>
    <submittedName>
        <fullName evidence="2">Uncharacterized protein</fullName>
    </submittedName>
</protein>
<dbReference type="Proteomes" id="UP000196435">
    <property type="component" value="Unassembled WGS sequence"/>
</dbReference>
<accession>A0A1N6MWW4</accession>
<keyword evidence="1" id="KW-1133">Transmembrane helix</keyword>
<proteinExistence type="predicted"/>
<evidence type="ECO:0000313" key="3">
    <source>
        <dbReference type="Proteomes" id="UP000196435"/>
    </source>
</evidence>
<keyword evidence="1" id="KW-0812">Transmembrane</keyword>
<gene>
    <name evidence="2" type="ORF">XIS1_190002</name>
</gene>
<evidence type="ECO:0000256" key="1">
    <source>
        <dbReference type="SAM" id="Phobius"/>
    </source>
</evidence>
<sequence length="43" mass="4798">MDYILNKAILQGDVIHLAYLILLDTLCLSVLMPLILLLNSVSK</sequence>
<reference evidence="3" key="1">
    <citation type="submission" date="2016-12" db="EMBL/GenBank/DDBJ databases">
        <authorList>
            <person name="Gaudriault S."/>
        </authorList>
    </citation>
    <scope>NUCLEOTIDE SEQUENCE [LARGE SCALE GENOMIC DNA]</scope>
    <source>
        <strain evidence="3">HGB1681 (deposited as PTA-6826 in the American Type Culture Collection)</strain>
    </source>
</reference>
<evidence type="ECO:0000313" key="2">
    <source>
        <dbReference type="EMBL" id="SIP73365.1"/>
    </source>
</evidence>
<dbReference type="EMBL" id="FTLG01000101">
    <property type="protein sequence ID" value="SIP73365.1"/>
    <property type="molecule type" value="Genomic_DNA"/>
</dbReference>
<keyword evidence="1" id="KW-0472">Membrane</keyword>
<organism evidence="2 3">
    <name type="scientific">Xenorhabdus innexi</name>
    <dbReference type="NCBI Taxonomy" id="290109"/>
    <lineage>
        <taxon>Bacteria</taxon>
        <taxon>Pseudomonadati</taxon>
        <taxon>Pseudomonadota</taxon>
        <taxon>Gammaproteobacteria</taxon>
        <taxon>Enterobacterales</taxon>
        <taxon>Morganellaceae</taxon>
        <taxon>Xenorhabdus</taxon>
    </lineage>
</organism>